<dbReference type="Pfam" id="PF14223">
    <property type="entry name" value="Retrotran_gag_2"/>
    <property type="match status" value="2"/>
</dbReference>
<dbReference type="EMBL" id="NMUH01001093">
    <property type="protein sequence ID" value="MQL88818.1"/>
    <property type="molecule type" value="Genomic_DNA"/>
</dbReference>
<protein>
    <recommendedName>
        <fullName evidence="3">UBN2 domain-containing protein</fullName>
    </recommendedName>
</protein>
<evidence type="ECO:0000313" key="2">
    <source>
        <dbReference type="Proteomes" id="UP000652761"/>
    </source>
</evidence>
<gene>
    <name evidence="1" type="ORF">Taro_021385</name>
</gene>
<dbReference type="PANTHER" id="PTHR34676:SF17">
    <property type="entry name" value="OS06G0684500 PROTEIN"/>
    <property type="match status" value="1"/>
</dbReference>
<dbReference type="PANTHER" id="PTHR34676">
    <property type="entry name" value="DUF4219 DOMAIN-CONTAINING PROTEIN-RELATED"/>
    <property type="match status" value="1"/>
</dbReference>
<proteinExistence type="predicted"/>
<comment type="caution">
    <text evidence="1">The sequence shown here is derived from an EMBL/GenBank/DDBJ whole genome shotgun (WGS) entry which is preliminary data.</text>
</comment>
<dbReference type="Proteomes" id="UP000652761">
    <property type="component" value="Unassembled WGS sequence"/>
</dbReference>
<accession>A0A843UYV4</accession>
<dbReference type="AlphaFoldDB" id="A0A843UYV4"/>
<keyword evidence="2" id="KW-1185">Reference proteome</keyword>
<dbReference type="OrthoDB" id="1749649at2759"/>
<evidence type="ECO:0000313" key="1">
    <source>
        <dbReference type="EMBL" id="MQL88818.1"/>
    </source>
</evidence>
<organism evidence="1 2">
    <name type="scientific">Colocasia esculenta</name>
    <name type="common">Wild taro</name>
    <name type="synonym">Arum esculentum</name>
    <dbReference type="NCBI Taxonomy" id="4460"/>
    <lineage>
        <taxon>Eukaryota</taxon>
        <taxon>Viridiplantae</taxon>
        <taxon>Streptophyta</taxon>
        <taxon>Embryophyta</taxon>
        <taxon>Tracheophyta</taxon>
        <taxon>Spermatophyta</taxon>
        <taxon>Magnoliopsida</taxon>
        <taxon>Liliopsida</taxon>
        <taxon>Araceae</taxon>
        <taxon>Aroideae</taxon>
        <taxon>Colocasieae</taxon>
        <taxon>Colocasia</taxon>
    </lineage>
</organism>
<evidence type="ECO:0008006" key="3">
    <source>
        <dbReference type="Google" id="ProtNLM"/>
    </source>
</evidence>
<name>A0A843UYV4_COLES</name>
<reference evidence="1" key="1">
    <citation type="submission" date="2017-07" db="EMBL/GenBank/DDBJ databases">
        <title>Taro Niue Genome Assembly and Annotation.</title>
        <authorList>
            <person name="Atibalentja N."/>
            <person name="Keating K."/>
            <person name="Fields C.J."/>
        </authorList>
    </citation>
    <scope>NUCLEOTIDE SEQUENCE</scope>
    <source>
        <strain evidence="1">Niue_2</strain>
        <tissue evidence="1">Leaf</tissue>
    </source>
</reference>
<sequence length="332" mass="37962">MNIMRCSLHLTEFSRVSSCTSAKEIWNCLMVIYEGTSEVKETKDNMLVSEYEAFKMKHDETISEMHGRLTLLTNGLKNQEKTYTEQELFRKILRSLTPVCHTKATVVEESRNLSTTFVDELIGSLMTYELGLKRAEEDVKKKKPLALKASLGIKEATEESESSTSEDDSNDDKKKISLNSKAKSILCCALSKKEFNIISACTSAMEMWEKLRITYEGTYKVKETRIDILVAQYERFQMQSGESITQMYNRFTDITNNLAGLEKIYEIGDMMRKILRCLTSWTPKVTAIEEANDLRKMSLERLIGSLMAHEINMERLGESSSRKKHSNALKAT</sequence>